<dbReference type="STRING" id="1802519.A2961_03030"/>
<proteinExistence type="predicted"/>
<gene>
    <name evidence="3" type="ORF">A2961_03030</name>
</gene>
<evidence type="ECO:0000259" key="1">
    <source>
        <dbReference type="Pfam" id="PF00561"/>
    </source>
</evidence>
<sequence length="245" mass="28329">MQKQTIVFIPGLGYTKQLWDKLIQSLPKNKYSCHAIDIDPYGTYYNSVPLNFETYPNYLKDQLKKINIKPPFILVGHSLGGYISLEYTIRFPKEVEKLIIISVPLRNPKSGSPLSYKFLIWLGVNFYFVDRVIKKILNSNHQYLKTVIKNLIPMDPGFLKNSDAKSVALCCKDLLAHNWPEETQSIINKTLIAYGTKDQAIVRTHGTELYKHFQNAKIISFACNHSIPVKYPKRLAREILEFIEY</sequence>
<name>A0A1F8BH84_9BACT</name>
<evidence type="ECO:0000313" key="4">
    <source>
        <dbReference type="Proteomes" id="UP000177082"/>
    </source>
</evidence>
<dbReference type="Pfam" id="PF03959">
    <property type="entry name" value="FSH1"/>
    <property type="match status" value="1"/>
</dbReference>
<dbReference type="GO" id="GO:0016020">
    <property type="term" value="C:membrane"/>
    <property type="evidence" value="ECO:0007669"/>
    <property type="project" value="TreeGrafter"/>
</dbReference>
<accession>A0A1F8BH84</accession>
<organism evidence="3 4">
    <name type="scientific">Candidatus Woesebacteria bacterium RIFCSPLOWO2_01_FULL_39_21</name>
    <dbReference type="NCBI Taxonomy" id="1802519"/>
    <lineage>
        <taxon>Bacteria</taxon>
        <taxon>Candidatus Woeseibacteriota</taxon>
    </lineage>
</organism>
<dbReference type="InterPro" id="IPR005645">
    <property type="entry name" value="FSH-like_dom"/>
</dbReference>
<dbReference type="PANTHER" id="PTHR43798">
    <property type="entry name" value="MONOACYLGLYCEROL LIPASE"/>
    <property type="match status" value="1"/>
</dbReference>
<dbReference type="EMBL" id="MGHF01000017">
    <property type="protein sequence ID" value="OGM63411.1"/>
    <property type="molecule type" value="Genomic_DNA"/>
</dbReference>
<dbReference type="AlphaFoldDB" id="A0A1F8BH84"/>
<dbReference type="PRINTS" id="PR00111">
    <property type="entry name" value="ABHYDROLASE"/>
</dbReference>
<dbReference type="Pfam" id="PF00561">
    <property type="entry name" value="Abhydrolase_1"/>
    <property type="match status" value="1"/>
</dbReference>
<feature type="domain" description="Serine hydrolase" evidence="2">
    <location>
        <begin position="170"/>
        <end position="231"/>
    </location>
</feature>
<reference evidence="3 4" key="1">
    <citation type="journal article" date="2016" name="Nat. Commun.">
        <title>Thousands of microbial genomes shed light on interconnected biogeochemical processes in an aquifer system.</title>
        <authorList>
            <person name="Anantharaman K."/>
            <person name="Brown C.T."/>
            <person name="Hug L.A."/>
            <person name="Sharon I."/>
            <person name="Castelle C.J."/>
            <person name="Probst A.J."/>
            <person name="Thomas B.C."/>
            <person name="Singh A."/>
            <person name="Wilkins M.J."/>
            <person name="Karaoz U."/>
            <person name="Brodie E.L."/>
            <person name="Williams K.H."/>
            <person name="Hubbard S.S."/>
            <person name="Banfield J.F."/>
        </authorList>
    </citation>
    <scope>NUCLEOTIDE SEQUENCE [LARGE SCALE GENOMIC DNA]</scope>
</reference>
<protein>
    <submittedName>
        <fullName evidence="3">Uncharacterized protein</fullName>
    </submittedName>
</protein>
<evidence type="ECO:0000259" key="2">
    <source>
        <dbReference type="Pfam" id="PF03959"/>
    </source>
</evidence>
<dbReference type="InterPro" id="IPR029058">
    <property type="entry name" value="AB_hydrolase_fold"/>
</dbReference>
<evidence type="ECO:0000313" key="3">
    <source>
        <dbReference type="EMBL" id="OGM63411.1"/>
    </source>
</evidence>
<dbReference type="Proteomes" id="UP000177082">
    <property type="component" value="Unassembled WGS sequence"/>
</dbReference>
<dbReference type="InterPro" id="IPR000073">
    <property type="entry name" value="AB_hydrolase_1"/>
</dbReference>
<dbReference type="PANTHER" id="PTHR43798:SF33">
    <property type="entry name" value="HYDROLASE, PUTATIVE (AFU_ORTHOLOGUE AFUA_2G14860)-RELATED"/>
    <property type="match status" value="1"/>
</dbReference>
<dbReference type="Gene3D" id="3.40.50.1820">
    <property type="entry name" value="alpha/beta hydrolase"/>
    <property type="match status" value="1"/>
</dbReference>
<dbReference type="SUPFAM" id="SSF53474">
    <property type="entry name" value="alpha/beta-Hydrolases"/>
    <property type="match status" value="1"/>
</dbReference>
<feature type="domain" description="AB hydrolase-1" evidence="1">
    <location>
        <begin position="5"/>
        <end position="133"/>
    </location>
</feature>
<dbReference type="InterPro" id="IPR050266">
    <property type="entry name" value="AB_hydrolase_sf"/>
</dbReference>
<comment type="caution">
    <text evidence="3">The sequence shown here is derived from an EMBL/GenBank/DDBJ whole genome shotgun (WGS) entry which is preliminary data.</text>
</comment>